<reference evidence="2" key="1">
    <citation type="submission" date="2021-06" db="EMBL/GenBank/DDBJ databases">
        <title>Parelaphostrongylus tenuis whole genome reference sequence.</title>
        <authorList>
            <person name="Garwood T.J."/>
            <person name="Larsen P.A."/>
            <person name="Fountain-Jones N.M."/>
            <person name="Garbe J.R."/>
            <person name="Macchietto M.G."/>
            <person name="Kania S.A."/>
            <person name="Gerhold R.W."/>
            <person name="Richards J.E."/>
            <person name="Wolf T.M."/>
        </authorList>
    </citation>
    <scope>NUCLEOTIDE SEQUENCE</scope>
    <source>
        <strain evidence="2">MNPRO001-30</strain>
        <tissue evidence="2">Meninges</tissue>
    </source>
</reference>
<name>A0AAD5QJ31_PARTN</name>
<evidence type="ECO:0000259" key="1">
    <source>
        <dbReference type="Pfam" id="PF17906"/>
    </source>
</evidence>
<protein>
    <recommendedName>
        <fullName evidence="1">Mos1 transposase HTH domain-containing protein</fullName>
    </recommendedName>
</protein>
<dbReference type="Pfam" id="PF17906">
    <property type="entry name" value="HTH_48"/>
    <property type="match status" value="1"/>
</dbReference>
<accession>A0AAD5QJ31</accession>
<proteinExistence type="predicted"/>
<dbReference type="Gene3D" id="1.10.10.1450">
    <property type="match status" value="1"/>
</dbReference>
<dbReference type="EMBL" id="JAHQIW010000557">
    <property type="protein sequence ID" value="KAJ1348761.1"/>
    <property type="molecule type" value="Genomic_DNA"/>
</dbReference>
<dbReference type="InterPro" id="IPR041426">
    <property type="entry name" value="Mos1_HTH"/>
</dbReference>
<keyword evidence="3" id="KW-1185">Reference proteome</keyword>
<dbReference type="Proteomes" id="UP001196413">
    <property type="component" value="Unassembled WGS sequence"/>
</dbReference>
<organism evidence="2 3">
    <name type="scientific">Parelaphostrongylus tenuis</name>
    <name type="common">Meningeal worm</name>
    <dbReference type="NCBI Taxonomy" id="148309"/>
    <lineage>
        <taxon>Eukaryota</taxon>
        <taxon>Metazoa</taxon>
        <taxon>Ecdysozoa</taxon>
        <taxon>Nematoda</taxon>
        <taxon>Chromadorea</taxon>
        <taxon>Rhabditida</taxon>
        <taxon>Rhabditina</taxon>
        <taxon>Rhabditomorpha</taxon>
        <taxon>Strongyloidea</taxon>
        <taxon>Metastrongylidae</taxon>
        <taxon>Parelaphostrongylus</taxon>
    </lineage>
</organism>
<evidence type="ECO:0000313" key="3">
    <source>
        <dbReference type="Proteomes" id="UP001196413"/>
    </source>
</evidence>
<gene>
    <name evidence="2" type="ORF">KIN20_004148</name>
</gene>
<dbReference type="AlphaFoldDB" id="A0AAD5QJ31"/>
<feature type="domain" description="Mos1 transposase HTH" evidence="1">
    <location>
        <begin position="5"/>
        <end position="44"/>
    </location>
</feature>
<comment type="caution">
    <text evidence="2">The sequence shown here is derived from an EMBL/GenBank/DDBJ whole genome shotgun (WGS) entry which is preliminary data.</text>
</comment>
<evidence type="ECO:0000313" key="2">
    <source>
        <dbReference type="EMBL" id="KAJ1348761.1"/>
    </source>
</evidence>
<sequence length="50" mass="5935">MQLSKEELRRLPHFHYELGVHASEAHREICKEYGDDICKIRTAQLIKDIL</sequence>